<dbReference type="GO" id="GO:0019221">
    <property type="term" value="P:cytokine-mediated signaling pathway"/>
    <property type="evidence" value="ECO:0007669"/>
    <property type="project" value="TreeGrafter"/>
</dbReference>
<dbReference type="InterPro" id="IPR003297">
    <property type="entry name" value="IL-1RA/IL-36"/>
</dbReference>
<accession>A0A9J7H4Z7</accession>
<dbReference type="CDD" id="cd23300">
    <property type="entry name" value="beta-trefoil_IL36"/>
    <property type="match status" value="1"/>
</dbReference>
<reference evidence="6" key="3">
    <citation type="submission" date="2025-08" db="UniProtKB">
        <authorList>
            <consortium name="RefSeq"/>
        </authorList>
    </citation>
    <scope>IDENTIFICATION</scope>
    <source>
        <strain evidence="6">17A/GY</strain>
        <tissue evidence="6">Liver</tissue>
    </source>
</reference>
<dbReference type="GO" id="GO:0002437">
    <property type="term" value="P:inflammatory response to antigenic stimulus"/>
    <property type="evidence" value="ECO:0007669"/>
    <property type="project" value="TreeGrafter"/>
</dbReference>
<evidence type="ECO:0000256" key="4">
    <source>
        <dbReference type="RuleBase" id="RU003753"/>
    </source>
</evidence>
<dbReference type="RefSeq" id="XP_035302967.1">
    <property type="nucleotide sequence ID" value="XM_035447076.1"/>
</dbReference>
<dbReference type="PANTHER" id="PTHR10078:SF25">
    <property type="entry name" value="INTERLEUKIN-36 ALPHA"/>
    <property type="match status" value="1"/>
</dbReference>
<dbReference type="KEGG" id="cge:100757088"/>
<comment type="similarity">
    <text evidence="2 4">Belongs to the IL-1 family.</text>
</comment>
<keyword evidence="3 4" id="KW-0964">Secreted</keyword>
<dbReference type="GO" id="GO:0071222">
    <property type="term" value="P:cellular response to lipopolysaccharide"/>
    <property type="evidence" value="ECO:0007669"/>
    <property type="project" value="TreeGrafter"/>
</dbReference>
<evidence type="ECO:0000256" key="2">
    <source>
        <dbReference type="ARBA" id="ARBA00010448"/>
    </source>
</evidence>
<dbReference type="GO" id="GO:0005149">
    <property type="term" value="F:interleukin-1 receptor binding"/>
    <property type="evidence" value="ECO:0007669"/>
    <property type="project" value="UniProtKB-UniRule"/>
</dbReference>
<comment type="subcellular location">
    <subcellularLocation>
        <location evidence="1 4">Secreted</location>
    </subcellularLocation>
</comment>
<evidence type="ECO:0000313" key="5">
    <source>
        <dbReference type="Proteomes" id="UP001108280"/>
    </source>
</evidence>
<reference evidence="5" key="2">
    <citation type="journal article" date="2020" name="Biotechnol. Bioeng.">
        <title>Chromosome-scale scaffolds for the Chinese hamster reference genome assembly to facilitate the study of the CHO epigenome.</title>
        <authorList>
            <person name="Hilliard W."/>
            <person name="MacDonald M."/>
            <person name="Lee K.H."/>
        </authorList>
    </citation>
    <scope>NUCLEOTIDE SEQUENCE [LARGE SCALE GENOMIC DNA]</scope>
    <source>
        <strain evidence="5">17A/GY</strain>
    </source>
</reference>
<dbReference type="GO" id="GO:0005125">
    <property type="term" value="F:cytokine activity"/>
    <property type="evidence" value="ECO:0007669"/>
    <property type="project" value="UniProtKB-UniRule"/>
</dbReference>
<name>A0A9J7H4Z7_CRIGR</name>
<protein>
    <recommendedName>
        <fullName evidence="4">Interleukin-1</fullName>
    </recommendedName>
</protein>
<sequence>MTLELDVISIMDTGKQLRTETPWLRHIQDLSSRVWVLHNDILTAVPRKEQTVPVTVTLLPYQYPEALEKDRGDPMYVGLREPPCCLVCTKQGEQPVLQLKKGDILELYHQKEPVKPSLFYHTKSGTTSTFESAAFPGWFIAVCSKGSCPLFLTQELGKTHITDFEMTTVH</sequence>
<dbReference type="Proteomes" id="UP001108280">
    <property type="component" value="Chromosome 6"/>
</dbReference>
<dbReference type="InterPro" id="IPR000975">
    <property type="entry name" value="IL-1_fam"/>
</dbReference>
<dbReference type="Gene3D" id="2.80.10.50">
    <property type="match status" value="1"/>
</dbReference>
<dbReference type="FunFam" id="2.80.10.50:FF:000013">
    <property type="entry name" value="Interleukin-1"/>
    <property type="match status" value="1"/>
</dbReference>
<dbReference type="InterPro" id="IPR008996">
    <property type="entry name" value="IL1/FGF"/>
</dbReference>
<dbReference type="PRINTS" id="PR01360">
    <property type="entry name" value="INTRLEUKIN1X"/>
</dbReference>
<reference evidence="5" key="1">
    <citation type="journal article" date="2018" name="Biotechnol. Bioeng.">
        <title>A reference genome of the Chinese hamster based on a hybrid assembly strategy.</title>
        <authorList>
            <person name="Rupp O."/>
            <person name="MacDonald M.L."/>
            <person name="Li S."/>
            <person name="Dhiman H."/>
            <person name="Polson S."/>
            <person name="Griep S."/>
            <person name="Heffner K."/>
            <person name="Hernandez I."/>
            <person name="Brinkrolf K."/>
            <person name="Jadhav V."/>
            <person name="Samoudi M."/>
            <person name="Hao H."/>
            <person name="Kingham B."/>
            <person name="Goesmann A."/>
            <person name="Betenbaugh M.J."/>
            <person name="Lewis N.E."/>
            <person name="Borth N."/>
            <person name="Lee K.H."/>
        </authorList>
    </citation>
    <scope>NUCLEOTIDE SEQUENCE [LARGE SCALE GENOMIC DNA]</scope>
    <source>
        <strain evidence="5">17A/GY</strain>
    </source>
</reference>
<keyword evidence="5" id="KW-1185">Reference proteome</keyword>
<dbReference type="PRINTS" id="PR00264">
    <property type="entry name" value="INTERLEUKIN1"/>
</dbReference>
<dbReference type="OrthoDB" id="9449069at2759"/>
<dbReference type="GO" id="GO:0005615">
    <property type="term" value="C:extracellular space"/>
    <property type="evidence" value="ECO:0007669"/>
    <property type="project" value="InterPro"/>
</dbReference>
<dbReference type="SMART" id="SM00125">
    <property type="entry name" value="IL1"/>
    <property type="match status" value="1"/>
</dbReference>
<evidence type="ECO:0000256" key="3">
    <source>
        <dbReference type="ARBA" id="ARBA00022525"/>
    </source>
</evidence>
<dbReference type="SUPFAM" id="SSF50353">
    <property type="entry name" value="Cytokine"/>
    <property type="match status" value="1"/>
</dbReference>
<organism evidence="5 6">
    <name type="scientific">Cricetulus griseus</name>
    <name type="common">Chinese hamster</name>
    <name type="synonym">Cricetulus barabensis griseus</name>
    <dbReference type="NCBI Taxonomy" id="10029"/>
    <lineage>
        <taxon>Eukaryota</taxon>
        <taxon>Metazoa</taxon>
        <taxon>Chordata</taxon>
        <taxon>Craniata</taxon>
        <taxon>Vertebrata</taxon>
        <taxon>Euteleostomi</taxon>
        <taxon>Mammalia</taxon>
        <taxon>Eutheria</taxon>
        <taxon>Euarchontoglires</taxon>
        <taxon>Glires</taxon>
        <taxon>Rodentia</taxon>
        <taxon>Myomorpha</taxon>
        <taxon>Muroidea</taxon>
        <taxon>Cricetidae</taxon>
        <taxon>Cricetinae</taxon>
        <taxon>Cricetulus</taxon>
    </lineage>
</organism>
<proteinExistence type="inferred from homology"/>
<dbReference type="Pfam" id="PF00340">
    <property type="entry name" value="IL1"/>
    <property type="match status" value="1"/>
</dbReference>
<evidence type="ECO:0000256" key="1">
    <source>
        <dbReference type="ARBA" id="ARBA00004613"/>
    </source>
</evidence>
<dbReference type="GeneID" id="100757088"/>
<dbReference type="AlphaFoldDB" id="A0A9J7H4Z7"/>
<dbReference type="GO" id="GO:0010628">
    <property type="term" value="P:positive regulation of gene expression"/>
    <property type="evidence" value="ECO:0007669"/>
    <property type="project" value="TreeGrafter"/>
</dbReference>
<dbReference type="PANTHER" id="PTHR10078">
    <property type="entry name" value="INTERLEUKIN-1 FAMILY MEMBER"/>
    <property type="match status" value="1"/>
</dbReference>
<gene>
    <name evidence="6" type="primary">LOC100757088</name>
</gene>
<evidence type="ECO:0000313" key="6">
    <source>
        <dbReference type="RefSeq" id="XP_035302967.1"/>
    </source>
</evidence>